<dbReference type="PANTHER" id="PTHR33991">
    <property type="entry name" value="DNA REPAIR PROTEIN RECO"/>
    <property type="match status" value="1"/>
</dbReference>
<evidence type="ECO:0000256" key="4">
    <source>
        <dbReference type="ARBA" id="ARBA00023172"/>
    </source>
</evidence>
<evidence type="ECO:0000256" key="2">
    <source>
        <dbReference type="ARBA" id="ARBA00021310"/>
    </source>
</evidence>
<proteinExistence type="inferred from homology"/>
<dbReference type="SUPFAM" id="SSF57863">
    <property type="entry name" value="ArfGap/RecO-like zinc finger"/>
    <property type="match status" value="1"/>
</dbReference>
<dbReference type="GO" id="GO:0006302">
    <property type="term" value="P:double-strand break repair"/>
    <property type="evidence" value="ECO:0007669"/>
    <property type="project" value="TreeGrafter"/>
</dbReference>
<organism evidence="9 10">
    <name type="scientific">Candidatus Kuenenbacteria bacterium CG23_combo_of_CG06-09_8_20_14_all_39_39</name>
    <dbReference type="NCBI Taxonomy" id="1974623"/>
    <lineage>
        <taxon>Bacteria</taxon>
        <taxon>Candidatus Kueneniibacteriota</taxon>
    </lineage>
</organism>
<evidence type="ECO:0000256" key="1">
    <source>
        <dbReference type="ARBA" id="ARBA00007452"/>
    </source>
</evidence>
<dbReference type="Pfam" id="PF02565">
    <property type="entry name" value="RecO_C"/>
    <property type="match status" value="1"/>
</dbReference>
<protein>
    <recommendedName>
        <fullName evidence="2 7">DNA repair protein RecO</fullName>
    </recommendedName>
    <alternativeName>
        <fullName evidence="6 7">Recombination protein O</fullName>
    </alternativeName>
</protein>
<evidence type="ECO:0000313" key="10">
    <source>
        <dbReference type="Proteomes" id="UP000231235"/>
    </source>
</evidence>
<dbReference type="NCBIfam" id="TIGR00613">
    <property type="entry name" value="reco"/>
    <property type="match status" value="1"/>
</dbReference>
<keyword evidence="5 7" id="KW-0234">DNA repair</keyword>
<dbReference type="InterPro" id="IPR037278">
    <property type="entry name" value="ARFGAP/RecO"/>
</dbReference>
<evidence type="ECO:0000256" key="7">
    <source>
        <dbReference type="HAMAP-Rule" id="MF_00201"/>
    </source>
</evidence>
<dbReference type="AlphaFoldDB" id="A0A2G9Z775"/>
<comment type="function">
    <text evidence="7">Involved in DNA repair and RecF pathway recombination.</text>
</comment>
<evidence type="ECO:0000256" key="5">
    <source>
        <dbReference type="ARBA" id="ARBA00023204"/>
    </source>
</evidence>
<keyword evidence="3 7" id="KW-0227">DNA damage</keyword>
<dbReference type="SUPFAM" id="SSF50249">
    <property type="entry name" value="Nucleic acid-binding proteins"/>
    <property type="match status" value="1"/>
</dbReference>
<accession>A0A2G9Z775</accession>
<dbReference type="PANTHER" id="PTHR33991:SF1">
    <property type="entry name" value="DNA REPAIR PROTEIN RECO"/>
    <property type="match status" value="1"/>
</dbReference>
<keyword evidence="4 7" id="KW-0233">DNA recombination</keyword>
<name>A0A2G9Z775_9BACT</name>
<evidence type="ECO:0000256" key="3">
    <source>
        <dbReference type="ARBA" id="ARBA00022763"/>
    </source>
</evidence>
<sequence length="211" mass="24311">MSAYYNLKAIILKRQDFREDDLLIAVYSKEKGKAILQAKGAKKILSKLAGHLEPVTLSYLNITYGKQIDQLIGAQIIKSYAKIKSDIQLTAYAYYFIELIDRLTKEDHADQNIFQLLEKSLDFLNANQGELKIARISFGYKLLHFLGFNPAQKEKLKNGIEYIIKNNIKNIIKNNQINQNLVELNKILDQELENNLETAIKTKEFLRCLKS</sequence>
<dbReference type="Pfam" id="PF11967">
    <property type="entry name" value="RecO_N"/>
    <property type="match status" value="1"/>
</dbReference>
<comment type="caution">
    <text evidence="9">The sequence shown here is derived from an EMBL/GenBank/DDBJ whole genome shotgun (WGS) entry which is preliminary data.</text>
</comment>
<dbReference type="GO" id="GO:0043590">
    <property type="term" value="C:bacterial nucleoid"/>
    <property type="evidence" value="ECO:0007669"/>
    <property type="project" value="TreeGrafter"/>
</dbReference>
<evidence type="ECO:0000256" key="6">
    <source>
        <dbReference type="ARBA" id="ARBA00033409"/>
    </source>
</evidence>
<dbReference type="InterPro" id="IPR042242">
    <property type="entry name" value="RecO_C"/>
</dbReference>
<dbReference type="Gene3D" id="2.40.50.140">
    <property type="entry name" value="Nucleic acid-binding proteins"/>
    <property type="match status" value="1"/>
</dbReference>
<dbReference type="HAMAP" id="MF_00201">
    <property type="entry name" value="RecO"/>
    <property type="match status" value="1"/>
</dbReference>
<dbReference type="Proteomes" id="UP000231235">
    <property type="component" value="Unassembled WGS sequence"/>
</dbReference>
<dbReference type="InterPro" id="IPR003717">
    <property type="entry name" value="RecO"/>
</dbReference>
<dbReference type="Gene3D" id="1.20.1440.120">
    <property type="entry name" value="Recombination protein O, C-terminal domain"/>
    <property type="match status" value="1"/>
</dbReference>
<gene>
    <name evidence="7 9" type="primary">recO</name>
    <name evidence="9" type="ORF">COX28_01580</name>
</gene>
<reference evidence="9 10" key="1">
    <citation type="submission" date="2017-09" db="EMBL/GenBank/DDBJ databases">
        <title>Depth-based differentiation of microbial function through sediment-hosted aquifers and enrichment of novel symbionts in the deep terrestrial subsurface.</title>
        <authorList>
            <person name="Probst A.J."/>
            <person name="Ladd B."/>
            <person name="Jarett J.K."/>
            <person name="Geller-Mcgrath D.E."/>
            <person name="Sieber C.M."/>
            <person name="Emerson J.B."/>
            <person name="Anantharaman K."/>
            <person name="Thomas B.C."/>
            <person name="Malmstrom R."/>
            <person name="Stieglmeier M."/>
            <person name="Klingl A."/>
            <person name="Woyke T."/>
            <person name="Ryan C.M."/>
            <person name="Banfield J.F."/>
        </authorList>
    </citation>
    <scope>NUCLEOTIDE SEQUENCE [LARGE SCALE GENOMIC DNA]</scope>
    <source>
        <strain evidence="9">CG23_combo_of_CG06-09_8_20_14_all_39_39</strain>
    </source>
</reference>
<dbReference type="GO" id="GO:0006310">
    <property type="term" value="P:DNA recombination"/>
    <property type="evidence" value="ECO:0007669"/>
    <property type="project" value="UniProtKB-UniRule"/>
</dbReference>
<comment type="similarity">
    <text evidence="1 7">Belongs to the RecO family.</text>
</comment>
<feature type="domain" description="DNA replication/recombination mediator RecO N-terminal" evidence="8">
    <location>
        <begin position="1"/>
        <end position="80"/>
    </location>
</feature>
<evidence type="ECO:0000313" key="9">
    <source>
        <dbReference type="EMBL" id="PIP29003.1"/>
    </source>
</evidence>
<dbReference type="EMBL" id="PCRX01000028">
    <property type="protein sequence ID" value="PIP29003.1"/>
    <property type="molecule type" value="Genomic_DNA"/>
</dbReference>
<dbReference type="InterPro" id="IPR012340">
    <property type="entry name" value="NA-bd_OB-fold"/>
</dbReference>
<evidence type="ECO:0000259" key="8">
    <source>
        <dbReference type="Pfam" id="PF11967"/>
    </source>
</evidence>
<dbReference type="InterPro" id="IPR022572">
    <property type="entry name" value="DNA_rep/recomb_RecO_N"/>
</dbReference>